<dbReference type="InterPro" id="IPR000835">
    <property type="entry name" value="HTH_MarR-typ"/>
</dbReference>
<dbReference type="PRINTS" id="PR00598">
    <property type="entry name" value="HTHMARR"/>
</dbReference>
<dbReference type="PANTHER" id="PTHR33164">
    <property type="entry name" value="TRANSCRIPTIONAL REGULATOR, MARR FAMILY"/>
    <property type="match status" value="1"/>
</dbReference>
<dbReference type="GO" id="GO:0006950">
    <property type="term" value="P:response to stress"/>
    <property type="evidence" value="ECO:0007669"/>
    <property type="project" value="TreeGrafter"/>
</dbReference>
<dbReference type="SUPFAM" id="SSF46785">
    <property type="entry name" value="Winged helix' DNA-binding domain"/>
    <property type="match status" value="1"/>
</dbReference>
<evidence type="ECO:0000313" key="2">
    <source>
        <dbReference type="EMBL" id="RSU06439.1"/>
    </source>
</evidence>
<dbReference type="Pfam" id="PF01047">
    <property type="entry name" value="MarR"/>
    <property type="match status" value="1"/>
</dbReference>
<evidence type="ECO:0000259" key="1">
    <source>
        <dbReference type="PROSITE" id="PS50995"/>
    </source>
</evidence>
<protein>
    <submittedName>
        <fullName evidence="2">Transcriptional regulator</fullName>
    </submittedName>
</protein>
<evidence type="ECO:0000313" key="3">
    <source>
        <dbReference type="Proteomes" id="UP000288669"/>
    </source>
</evidence>
<accession>A0A430AFE1</accession>
<reference evidence="2 3" key="1">
    <citation type="submission" date="2017-05" db="EMBL/GenBank/DDBJ databases">
        <title>Vagococcus spp. assemblies.</title>
        <authorList>
            <person name="Gulvik C.A."/>
        </authorList>
    </citation>
    <scope>NUCLEOTIDE SEQUENCE [LARGE SCALE GENOMIC DNA]</scope>
    <source>
        <strain evidence="2 3">DSM 24756</strain>
    </source>
</reference>
<feature type="domain" description="HTH marR-type" evidence="1">
    <location>
        <begin position="1"/>
        <end position="137"/>
    </location>
</feature>
<dbReference type="OrthoDB" id="6462103at2"/>
<dbReference type="SMART" id="SM00347">
    <property type="entry name" value="HTH_MARR"/>
    <property type="match status" value="1"/>
</dbReference>
<name>A0A430AFE1_9ENTE</name>
<comment type="caution">
    <text evidence="2">The sequence shown here is derived from an EMBL/GenBank/DDBJ whole genome shotgun (WGS) entry which is preliminary data.</text>
</comment>
<dbReference type="AlphaFoldDB" id="A0A430AFE1"/>
<keyword evidence="3" id="KW-1185">Reference proteome</keyword>
<dbReference type="Proteomes" id="UP000288669">
    <property type="component" value="Unassembled WGS sequence"/>
</dbReference>
<dbReference type="InterPro" id="IPR036388">
    <property type="entry name" value="WH-like_DNA-bd_sf"/>
</dbReference>
<sequence length="149" mass="17901">MKTISQLFSELYDKVLIHYQNKYEEQVTLQELTANDEHYLDILYTLENPTLTTFAEKATISKPAATRIIHRFMEKGYLTREMSSSDRRTYYLKLNDEIKAYCKRNYELFDEVFDECISVLTKEEQKNLYEMIRKVNQQMDLNRSDPQKN</sequence>
<dbReference type="PANTHER" id="PTHR33164:SF43">
    <property type="entry name" value="HTH-TYPE TRANSCRIPTIONAL REPRESSOR YETL"/>
    <property type="match status" value="1"/>
</dbReference>
<proteinExistence type="predicted"/>
<dbReference type="InterPro" id="IPR039422">
    <property type="entry name" value="MarR/SlyA-like"/>
</dbReference>
<dbReference type="RefSeq" id="WP_126825695.1">
    <property type="nucleotide sequence ID" value="NZ_JBHLWU010000001.1"/>
</dbReference>
<dbReference type="InterPro" id="IPR036390">
    <property type="entry name" value="WH_DNA-bd_sf"/>
</dbReference>
<dbReference type="EMBL" id="NGJZ01000003">
    <property type="protein sequence ID" value="RSU06439.1"/>
    <property type="molecule type" value="Genomic_DNA"/>
</dbReference>
<organism evidence="2 3">
    <name type="scientific">Vagococcus entomophilus</name>
    <dbReference type="NCBI Taxonomy" id="1160095"/>
    <lineage>
        <taxon>Bacteria</taxon>
        <taxon>Bacillati</taxon>
        <taxon>Bacillota</taxon>
        <taxon>Bacilli</taxon>
        <taxon>Lactobacillales</taxon>
        <taxon>Enterococcaceae</taxon>
        <taxon>Vagococcus</taxon>
    </lineage>
</organism>
<gene>
    <name evidence="2" type="ORF">CBF30_09295</name>
</gene>
<dbReference type="GO" id="GO:0003700">
    <property type="term" value="F:DNA-binding transcription factor activity"/>
    <property type="evidence" value="ECO:0007669"/>
    <property type="project" value="InterPro"/>
</dbReference>
<dbReference type="Gene3D" id="1.10.10.10">
    <property type="entry name" value="Winged helix-like DNA-binding domain superfamily/Winged helix DNA-binding domain"/>
    <property type="match status" value="1"/>
</dbReference>
<dbReference type="PROSITE" id="PS50995">
    <property type="entry name" value="HTH_MARR_2"/>
    <property type="match status" value="1"/>
</dbReference>